<comment type="pathway">
    <text evidence="1">Cell wall biogenesis; peptidoglycan biosynthesis.</text>
</comment>
<dbReference type="Pfam" id="PF01471">
    <property type="entry name" value="PG_binding_1"/>
    <property type="match status" value="1"/>
</dbReference>
<feature type="domain" description="L,D-TPase catalytic" evidence="9">
    <location>
        <begin position="309"/>
        <end position="382"/>
    </location>
</feature>
<dbReference type="InterPro" id="IPR036365">
    <property type="entry name" value="PGBD-like_sf"/>
</dbReference>
<dbReference type="InterPro" id="IPR036366">
    <property type="entry name" value="PGBDSf"/>
</dbReference>
<keyword evidence="6" id="KW-0961">Cell wall biogenesis/degradation</keyword>
<evidence type="ECO:0000256" key="1">
    <source>
        <dbReference type="ARBA" id="ARBA00004752"/>
    </source>
</evidence>
<accession>A0ABT8D3T3</accession>
<dbReference type="EMBL" id="JAUFRC010000001">
    <property type="protein sequence ID" value="MDN3711317.1"/>
    <property type="molecule type" value="Genomic_DNA"/>
</dbReference>
<feature type="signal peptide" evidence="7">
    <location>
        <begin position="1"/>
        <end position="27"/>
    </location>
</feature>
<evidence type="ECO:0000256" key="4">
    <source>
        <dbReference type="ARBA" id="ARBA00022960"/>
    </source>
</evidence>
<dbReference type="SUPFAM" id="SSF141523">
    <property type="entry name" value="L,D-transpeptidase catalytic domain-like"/>
    <property type="match status" value="1"/>
</dbReference>
<evidence type="ECO:0000259" key="8">
    <source>
        <dbReference type="Pfam" id="PF01471"/>
    </source>
</evidence>
<evidence type="ECO:0000259" key="10">
    <source>
        <dbReference type="Pfam" id="PF20142"/>
    </source>
</evidence>
<reference evidence="12" key="1">
    <citation type="journal article" date="2019" name="Int. J. Syst. Evol. Microbiol.">
        <title>The Global Catalogue of Microorganisms (GCM) 10K type strain sequencing project: providing services to taxonomists for standard genome sequencing and annotation.</title>
        <authorList>
            <consortium name="The Broad Institute Genomics Platform"/>
            <consortium name="The Broad Institute Genome Sequencing Center for Infectious Disease"/>
            <person name="Wu L."/>
            <person name="Ma J."/>
        </authorList>
    </citation>
    <scope>NUCLEOTIDE SEQUENCE [LARGE SCALE GENOMIC DNA]</scope>
    <source>
        <strain evidence="12">CECT 8482</strain>
    </source>
</reference>
<evidence type="ECO:0000256" key="6">
    <source>
        <dbReference type="ARBA" id="ARBA00023316"/>
    </source>
</evidence>
<protein>
    <submittedName>
        <fullName evidence="11">L,D-transpeptidase family protein</fullName>
    </submittedName>
</protein>
<evidence type="ECO:0000256" key="7">
    <source>
        <dbReference type="SAM" id="SignalP"/>
    </source>
</evidence>
<dbReference type="CDD" id="cd16913">
    <property type="entry name" value="YkuD_like"/>
    <property type="match status" value="1"/>
</dbReference>
<dbReference type="InterPro" id="IPR038063">
    <property type="entry name" value="Transpep_catalytic_dom"/>
</dbReference>
<feature type="domain" description="Peptidoglycan binding-like" evidence="8">
    <location>
        <begin position="219"/>
        <end position="278"/>
    </location>
</feature>
<gene>
    <name evidence="11" type="ORF">QWZ10_04780</name>
</gene>
<comment type="similarity">
    <text evidence="2">Belongs to the YkuD family.</text>
</comment>
<dbReference type="Pfam" id="PF03734">
    <property type="entry name" value="YkuD"/>
    <property type="match status" value="1"/>
</dbReference>
<comment type="caution">
    <text evidence="11">The sequence shown here is derived from an EMBL/GenBank/DDBJ whole genome shotgun (WGS) entry which is preliminary data.</text>
</comment>
<dbReference type="PANTHER" id="PTHR41533:SF1">
    <property type="entry name" value="L,D-TRANSPEPTIDASE YCBB-RELATED"/>
    <property type="match status" value="1"/>
</dbReference>
<dbReference type="PANTHER" id="PTHR41533">
    <property type="entry name" value="L,D-TRANSPEPTIDASE HI_1667-RELATED"/>
    <property type="match status" value="1"/>
</dbReference>
<feature type="domain" description="L,D-transpeptidase scaffold" evidence="10">
    <location>
        <begin position="62"/>
        <end position="194"/>
    </location>
</feature>
<dbReference type="InterPro" id="IPR045380">
    <property type="entry name" value="LD_TPept_scaffold_dom"/>
</dbReference>
<dbReference type="InterPro" id="IPR002477">
    <property type="entry name" value="Peptidoglycan-bd-like"/>
</dbReference>
<keyword evidence="7" id="KW-0732">Signal</keyword>
<evidence type="ECO:0000313" key="12">
    <source>
        <dbReference type="Proteomes" id="UP001243846"/>
    </source>
</evidence>
<keyword evidence="4" id="KW-0133">Cell shape</keyword>
<dbReference type="SUPFAM" id="SSF47090">
    <property type="entry name" value="PGBD-like"/>
    <property type="match status" value="1"/>
</dbReference>
<proteinExistence type="inferred from homology"/>
<keyword evidence="12" id="KW-1185">Reference proteome</keyword>
<evidence type="ECO:0000259" key="9">
    <source>
        <dbReference type="Pfam" id="PF03734"/>
    </source>
</evidence>
<name>A0ABT8D3T3_9RHOB</name>
<keyword evidence="5" id="KW-0573">Peptidoglycan synthesis</keyword>
<dbReference type="InterPro" id="IPR005490">
    <property type="entry name" value="LD_TPept_cat_dom"/>
</dbReference>
<dbReference type="Gene3D" id="1.10.101.10">
    <property type="entry name" value="PGBD-like superfamily/PGBD"/>
    <property type="match status" value="1"/>
</dbReference>
<evidence type="ECO:0000256" key="3">
    <source>
        <dbReference type="ARBA" id="ARBA00022679"/>
    </source>
</evidence>
<sequence>MMGSTKRRVILASLAMAAFTLPGLAPAQGIETVPVAAAPAPRLVFSESEMALARAVARQPGLAEFYGTNSLRPVFTGPEGQSRRAALIKAVARAPEHGLPPARYEPLRLHELDGQGGTSAETELAFARVFARWSHDVGGGILDPKRVDPTIKREVLRPETADLLKDFAQSPDPEAMLVALEPQDARYKALQKALGAKAELIAPPGTPEVAEGVWKLGTTGEAVAALRVRLASIGFDAGAPETAATVFDAPLAAQVALYQERAGLPADGVAGPRTVARLNKGASAGDHGVLIALERMRWMVGHDLQARNVWVNLPEYNARIMEGGVEVFQTRTVIGKSNEDFRTPEFSDEMEYLVVNPRWNVPRSITVKEYLPRLQSNRNAVSHIDVVDGNGNVIARDRIDFSKYNASNFPIACGKTQ</sequence>
<dbReference type="Proteomes" id="UP001243846">
    <property type="component" value="Unassembled WGS sequence"/>
</dbReference>
<dbReference type="InterPro" id="IPR052905">
    <property type="entry name" value="LD-transpeptidase_YkuD-like"/>
</dbReference>
<feature type="chain" id="PRO_5047531927" evidence="7">
    <location>
        <begin position="28"/>
        <end position="417"/>
    </location>
</feature>
<evidence type="ECO:0000256" key="5">
    <source>
        <dbReference type="ARBA" id="ARBA00022984"/>
    </source>
</evidence>
<dbReference type="Pfam" id="PF20142">
    <property type="entry name" value="Scaffold"/>
    <property type="match status" value="1"/>
</dbReference>
<evidence type="ECO:0000256" key="2">
    <source>
        <dbReference type="ARBA" id="ARBA00005992"/>
    </source>
</evidence>
<organism evidence="11 12">
    <name type="scientific">Paracoccus cavernae</name>
    <dbReference type="NCBI Taxonomy" id="1571207"/>
    <lineage>
        <taxon>Bacteria</taxon>
        <taxon>Pseudomonadati</taxon>
        <taxon>Pseudomonadota</taxon>
        <taxon>Alphaproteobacteria</taxon>
        <taxon>Rhodobacterales</taxon>
        <taxon>Paracoccaceae</taxon>
        <taxon>Paracoccus</taxon>
    </lineage>
</organism>
<keyword evidence="3" id="KW-0808">Transferase</keyword>
<evidence type="ECO:0000313" key="11">
    <source>
        <dbReference type="EMBL" id="MDN3711317.1"/>
    </source>
</evidence>